<proteinExistence type="predicted"/>
<dbReference type="AlphaFoldDB" id="A0A2C8FBM6"/>
<sequence length="147" mass="15490">MIVLVLVRVIVVMLMRMIVLGAGMPVVMSVARTAATVVMVVIVVVAVQQVRSPQQDGSQQDDDGCRDDVGEIACRFRQTCGNAPKKKADGETADSGADDECGCQAEDPFAAFVSGNEWGQHDPGMSAGVDAVNESEEEAGLHGNPKE</sequence>
<keyword evidence="2" id="KW-0812">Transmembrane</keyword>
<feature type="transmembrane region" description="Helical" evidence="2">
    <location>
        <begin position="31"/>
        <end position="50"/>
    </location>
</feature>
<evidence type="ECO:0000256" key="1">
    <source>
        <dbReference type="SAM" id="MobiDB-lite"/>
    </source>
</evidence>
<keyword evidence="2" id="KW-0472">Membrane</keyword>
<feature type="region of interest" description="Disordered" evidence="1">
    <location>
        <begin position="114"/>
        <end position="147"/>
    </location>
</feature>
<keyword evidence="2" id="KW-1133">Transmembrane helix</keyword>
<dbReference type="KEGG" id="pprf:DPRO_3034"/>
<evidence type="ECO:0000313" key="4">
    <source>
        <dbReference type="Proteomes" id="UP000219215"/>
    </source>
</evidence>
<dbReference type="Proteomes" id="UP000219215">
    <property type="component" value="Chromosome DPRO"/>
</dbReference>
<keyword evidence="4" id="KW-1185">Reference proteome</keyword>
<protein>
    <submittedName>
        <fullName evidence="3">Uncharacterized protein</fullName>
    </submittedName>
</protein>
<dbReference type="EMBL" id="LT907975">
    <property type="protein sequence ID" value="SOB59944.1"/>
    <property type="molecule type" value="Genomic_DNA"/>
</dbReference>
<organism evidence="3 4">
    <name type="scientific">Pseudodesulfovibrio profundus</name>
    <dbReference type="NCBI Taxonomy" id="57320"/>
    <lineage>
        <taxon>Bacteria</taxon>
        <taxon>Pseudomonadati</taxon>
        <taxon>Thermodesulfobacteriota</taxon>
        <taxon>Desulfovibrionia</taxon>
        <taxon>Desulfovibrionales</taxon>
        <taxon>Desulfovibrionaceae</taxon>
    </lineage>
</organism>
<name>A0A2C8FBM6_9BACT</name>
<evidence type="ECO:0000313" key="3">
    <source>
        <dbReference type="EMBL" id="SOB59944.1"/>
    </source>
</evidence>
<evidence type="ECO:0000256" key="2">
    <source>
        <dbReference type="SAM" id="Phobius"/>
    </source>
</evidence>
<reference evidence="4" key="1">
    <citation type="submission" date="2017-09" db="EMBL/GenBank/DDBJ databases">
        <authorList>
            <person name="Regsiter A."/>
            <person name="William W."/>
        </authorList>
    </citation>
    <scope>NUCLEOTIDE SEQUENCE [LARGE SCALE GENOMIC DNA]</scope>
    <source>
        <strain evidence="4">500-1</strain>
    </source>
</reference>
<accession>A0A2C8FBM6</accession>
<gene>
    <name evidence="3" type="ORF">DPRO_3034</name>
</gene>